<evidence type="ECO:0000259" key="3">
    <source>
        <dbReference type="Pfam" id="PF00884"/>
    </source>
</evidence>
<keyword evidence="2 4" id="KW-0378">Hydrolase</keyword>
<dbReference type="PANTHER" id="PTHR42693">
    <property type="entry name" value="ARYLSULFATASE FAMILY MEMBER"/>
    <property type="match status" value="1"/>
</dbReference>
<dbReference type="InterPro" id="IPR050738">
    <property type="entry name" value="Sulfatase"/>
</dbReference>
<dbReference type="SUPFAM" id="SSF53649">
    <property type="entry name" value="Alkaline phosphatase-like"/>
    <property type="match status" value="1"/>
</dbReference>
<gene>
    <name evidence="4" type="primary">atsA_3</name>
    <name evidence="4" type="ORF">Pr1d_04580</name>
</gene>
<dbReference type="AlphaFoldDB" id="A0A5B9Q2E5"/>
<keyword evidence="5" id="KW-1185">Reference proteome</keyword>
<dbReference type="CDD" id="cd16151">
    <property type="entry name" value="sulfatase_like"/>
    <property type="match status" value="1"/>
</dbReference>
<dbReference type="InterPro" id="IPR017850">
    <property type="entry name" value="Alkaline_phosphatase_core_sf"/>
</dbReference>
<dbReference type="RefSeq" id="WP_148071997.1">
    <property type="nucleotide sequence ID" value="NZ_CP042913.1"/>
</dbReference>
<proteinExistence type="inferred from homology"/>
<organism evidence="4 5">
    <name type="scientific">Bythopirellula goksoeyrii</name>
    <dbReference type="NCBI Taxonomy" id="1400387"/>
    <lineage>
        <taxon>Bacteria</taxon>
        <taxon>Pseudomonadati</taxon>
        <taxon>Planctomycetota</taxon>
        <taxon>Planctomycetia</taxon>
        <taxon>Pirellulales</taxon>
        <taxon>Lacipirellulaceae</taxon>
        <taxon>Bythopirellula</taxon>
    </lineage>
</organism>
<dbReference type="KEGG" id="bgok:Pr1d_04580"/>
<evidence type="ECO:0000256" key="1">
    <source>
        <dbReference type="ARBA" id="ARBA00008779"/>
    </source>
</evidence>
<dbReference type="OrthoDB" id="9783154at2"/>
<dbReference type="Gene3D" id="3.40.720.10">
    <property type="entry name" value="Alkaline Phosphatase, subunit A"/>
    <property type="match status" value="1"/>
</dbReference>
<dbReference type="Pfam" id="PF00884">
    <property type="entry name" value="Sulfatase"/>
    <property type="match status" value="1"/>
</dbReference>
<feature type="domain" description="Sulfatase N-terminal" evidence="3">
    <location>
        <begin position="30"/>
        <end position="343"/>
    </location>
</feature>
<dbReference type="InterPro" id="IPR000917">
    <property type="entry name" value="Sulfatase_N"/>
</dbReference>
<comment type="similarity">
    <text evidence="1">Belongs to the sulfatase family.</text>
</comment>
<dbReference type="EC" id="3.1.6.1" evidence="4"/>
<protein>
    <submittedName>
        <fullName evidence="4">Arylsulfatase</fullName>
        <ecNumber evidence="4">3.1.6.1</ecNumber>
    </submittedName>
</protein>
<dbReference type="PANTHER" id="PTHR42693:SF53">
    <property type="entry name" value="ENDO-4-O-SULFATASE"/>
    <property type="match status" value="1"/>
</dbReference>
<name>A0A5B9Q2E5_9BACT</name>
<dbReference type="Proteomes" id="UP000323917">
    <property type="component" value="Chromosome"/>
</dbReference>
<sequence length="432" mass="48645">MSVRRQLLFMMFLALNWTTSDVRAEHDSPPNILFILADDVGSEVLECYGGESYSTPHIDELAQQGMRFEHAYVMPVCHPTRICLFSGQYPFRMGNPDWGSYPPSAEANTIAQVLKRAGYATAVAGKWQIALLGEDLSHPTRLGFDEYCLFGWHEGPRYYEPWIWRNGVKREDVHDKYGPDVYCDFLVDFIQRKRDQPFFAYYSMALCHAVTNDLDKPVPVGPNGRYQTFAEMVSAMDDRVGRIVNAIDQAGLRDNTLVIFLTDNGSPARNIDGVDNSGELIYQPIFSIRNGTVIPGGKAQLTDAGTRVPLIVRWPDHIPADTACDDLVDVSDFLPTLAELAGASLPEEVTLDGRSFAQRLLGEGKGDREWVFAEHKGKAFVKDRHWKLYSDGRLYEVAKDPQEKHSLTTTQPLPKYLQQALRDLRSAGLEHP</sequence>
<dbReference type="GO" id="GO:0004065">
    <property type="term" value="F:arylsulfatase activity"/>
    <property type="evidence" value="ECO:0007669"/>
    <property type="project" value="UniProtKB-EC"/>
</dbReference>
<reference evidence="4 5" key="1">
    <citation type="submission" date="2019-08" db="EMBL/GenBank/DDBJ databases">
        <title>Deep-cultivation of Planctomycetes and their phenomic and genomic characterization uncovers novel biology.</title>
        <authorList>
            <person name="Wiegand S."/>
            <person name="Jogler M."/>
            <person name="Boedeker C."/>
            <person name="Pinto D."/>
            <person name="Vollmers J."/>
            <person name="Rivas-Marin E."/>
            <person name="Kohn T."/>
            <person name="Peeters S.H."/>
            <person name="Heuer A."/>
            <person name="Rast P."/>
            <person name="Oberbeckmann S."/>
            <person name="Bunk B."/>
            <person name="Jeske O."/>
            <person name="Meyerdierks A."/>
            <person name="Storesund J.E."/>
            <person name="Kallscheuer N."/>
            <person name="Luecker S."/>
            <person name="Lage O.M."/>
            <person name="Pohl T."/>
            <person name="Merkel B.J."/>
            <person name="Hornburger P."/>
            <person name="Mueller R.-W."/>
            <person name="Bruemmer F."/>
            <person name="Labrenz M."/>
            <person name="Spormann A.M."/>
            <person name="Op den Camp H."/>
            <person name="Overmann J."/>
            <person name="Amann R."/>
            <person name="Jetten M.S.M."/>
            <person name="Mascher T."/>
            <person name="Medema M.H."/>
            <person name="Devos D.P."/>
            <person name="Kaster A.-K."/>
            <person name="Ovreas L."/>
            <person name="Rohde M."/>
            <person name="Galperin M.Y."/>
            <person name="Jogler C."/>
        </authorList>
    </citation>
    <scope>NUCLEOTIDE SEQUENCE [LARGE SCALE GENOMIC DNA]</scope>
    <source>
        <strain evidence="4 5">Pr1d</strain>
    </source>
</reference>
<evidence type="ECO:0000256" key="2">
    <source>
        <dbReference type="ARBA" id="ARBA00022801"/>
    </source>
</evidence>
<accession>A0A5B9Q2E5</accession>
<evidence type="ECO:0000313" key="5">
    <source>
        <dbReference type="Proteomes" id="UP000323917"/>
    </source>
</evidence>
<evidence type="ECO:0000313" key="4">
    <source>
        <dbReference type="EMBL" id="QEG33197.1"/>
    </source>
</evidence>
<dbReference type="EMBL" id="CP042913">
    <property type="protein sequence ID" value="QEG33197.1"/>
    <property type="molecule type" value="Genomic_DNA"/>
</dbReference>